<feature type="transmembrane region" description="Helical" evidence="2">
    <location>
        <begin position="67"/>
        <end position="85"/>
    </location>
</feature>
<proteinExistence type="predicted"/>
<dbReference type="Proteomes" id="UP001187471">
    <property type="component" value="Unassembled WGS sequence"/>
</dbReference>
<feature type="compositionally biased region" description="Polar residues" evidence="1">
    <location>
        <begin position="1"/>
        <end position="14"/>
    </location>
</feature>
<comment type="caution">
    <text evidence="3">The sequence shown here is derived from an EMBL/GenBank/DDBJ whole genome shotgun (WGS) entry which is preliminary data.</text>
</comment>
<keyword evidence="2" id="KW-1133">Transmembrane helix</keyword>
<dbReference type="AlphaFoldDB" id="A0AA88UVX8"/>
<keyword evidence="2" id="KW-0472">Membrane</keyword>
<evidence type="ECO:0000313" key="3">
    <source>
        <dbReference type="EMBL" id="KAK2991967.1"/>
    </source>
</evidence>
<keyword evidence="2" id="KW-0812">Transmembrane</keyword>
<accession>A0AA88UVX8</accession>
<name>A0AA88UVX8_9ASTE</name>
<feature type="region of interest" description="Disordered" evidence="1">
    <location>
        <begin position="1"/>
        <end position="62"/>
    </location>
</feature>
<evidence type="ECO:0000256" key="2">
    <source>
        <dbReference type="SAM" id="Phobius"/>
    </source>
</evidence>
<gene>
    <name evidence="3" type="ORF">RJ640_017798</name>
</gene>
<evidence type="ECO:0000313" key="4">
    <source>
        <dbReference type="Proteomes" id="UP001187471"/>
    </source>
</evidence>
<reference evidence="3" key="1">
    <citation type="submission" date="2022-12" db="EMBL/GenBank/DDBJ databases">
        <title>Draft genome assemblies for two species of Escallonia (Escalloniales).</title>
        <authorList>
            <person name="Chanderbali A."/>
            <person name="Dervinis C."/>
            <person name="Anghel I."/>
            <person name="Soltis D."/>
            <person name="Soltis P."/>
            <person name="Zapata F."/>
        </authorList>
    </citation>
    <scope>NUCLEOTIDE SEQUENCE</scope>
    <source>
        <strain evidence="3">UCBG92.1500</strain>
        <tissue evidence="3">Leaf</tissue>
    </source>
</reference>
<dbReference type="PANTHER" id="PTHR35297:SF2">
    <property type="entry name" value="PROTEIN, PUTATIVE-RELATED"/>
    <property type="match status" value="1"/>
</dbReference>
<dbReference type="PANTHER" id="PTHR35297">
    <property type="entry name" value="PROTEIN, PUTATIVE-RELATED"/>
    <property type="match status" value="1"/>
</dbReference>
<protein>
    <submittedName>
        <fullName evidence="3">Uncharacterized protein</fullName>
    </submittedName>
</protein>
<evidence type="ECO:0000256" key="1">
    <source>
        <dbReference type="SAM" id="MobiDB-lite"/>
    </source>
</evidence>
<feature type="compositionally biased region" description="Basic and acidic residues" evidence="1">
    <location>
        <begin position="19"/>
        <end position="34"/>
    </location>
</feature>
<dbReference type="EMBL" id="JAVXUO010000449">
    <property type="protein sequence ID" value="KAK2991967.1"/>
    <property type="molecule type" value="Genomic_DNA"/>
</dbReference>
<organism evidence="3 4">
    <name type="scientific">Escallonia rubra</name>
    <dbReference type="NCBI Taxonomy" id="112253"/>
    <lineage>
        <taxon>Eukaryota</taxon>
        <taxon>Viridiplantae</taxon>
        <taxon>Streptophyta</taxon>
        <taxon>Embryophyta</taxon>
        <taxon>Tracheophyta</taxon>
        <taxon>Spermatophyta</taxon>
        <taxon>Magnoliopsida</taxon>
        <taxon>eudicotyledons</taxon>
        <taxon>Gunneridae</taxon>
        <taxon>Pentapetalae</taxon>
        <taxon>asterids</taxon>
        <taxon>campanulids</taxon>
        <taxon>Escalloniales</taxon>
        <taxon>Escalloniaceae</taxon>
        <taxon>Escallonia</taxon>
    </lineage>
</organism>
<keyword evidence="4" id="KW-1185">Reference proteome</keyword>
<sequence length="151" mass="17214">MQRQSLGSPSSKLHTQAILKEDNHLITQDQKDHLPSPLAAAAAAAADGEERKSQKPHRKSFPKPEKLVHLIPILTVLCFLVLYLSSHDPAQKDLPQVEEFKRQSKTIDSTEIDDIGRFLEIEKGDVLAIRSMRNLQEVNRHRRLHRKIADF</sequence>